<dbReference type="STRING" id="1193051.LEP1GSC017_2646"/>
<dbReference type="OrthoDB" id="345126at2"/>
<dbReference type="GO" id="GO:0016491">
    <property type="term" value="F:oxidoreductase activity"/>
    <property type="evidence" value="ECO:0007669"/>
    <property type="project" value="TreeGrafter"/>
</dbReference>
<dbReference type="Pfam" id="PF13646">
    <property type="entry name" value="HEAT_2"/>
    <property type="match status" value="1"/>
</dbReference>
<proteinExistence type="predicted"/>
<name>A0A4R8MSB7_LEPME</name>
<dbReference type="SMART" id="SM00567">
    <property type="entry name" value="EZ_HEAT"/>
    <property type="match status" value="3"/>
</dbReference>
<dbReference type="Proteomes" id="UP000294684">
    <property type="component" value="Unassembled WGS sequence"/>
</dbReference>
<keyword evidence="3" id="KW-1185">Reference proteome</keyword>
<dbReference type="RefSeq" id="WP_004786816.1">
    <property type="nucleotide sequence ID" value="NZ_SORO01000001.1"/>
</dbReference>
<protein>
    <submittedName>
        <fullName evidence="2">HEAT repeat protein</fullName>
    </submittedName>
</protein>
<dbReference type="SUPFAM" id="SSF48371">
    <property type="entry name" value="ARM repeat"/>
    <property type="match status" value="1"/>
</dbReference>
<sequence>MIFISLSSIWGKEKELSPEQLAKKKDVLSKMVRYGTSQERKQALGELTRFPKESASELYILVGEQLKTEKDMGMKIVLLKTIGDLDLKENKDTIIGLFEDANEDVAKQAVTSAKKMKLAEATSPLLEKVKKEDFTKNSNSLSLYISALGELPEGKTAAPFLETKFREKFNNADMRGQIALYFGSVLYADAESALMEVAFDEIQPTTLRCYSMNTLGKLKSETAKPKLYELLDSLKKTAGKLDAKKAQSLKIYAIGALVTMGDKEVFQELNEFARDDDSMVRLRAIEFMGNLKDPKALELLEYKRDRDPSPKVQKAAKKAIDQINGKETLPDEEKSPEEKSEEEPK</sequence>
<accession>A0A4R8MSB7</accession>
<dbReference type="PANTHER" id="PTHR12697">
    <property type="entry name" value="PBS LYASE HEAT-LIKE PROTEIN"/>
    <property type="match status" value="1"/>
</dbReference>
<evidence type="ECO:0000313" key="3">
    <source>
        <dbReference type="Proteomes" id="UP000294684"/>
    </source>
</evidence>
<organism evidence="2 3">
    <name type="scientific">Leptospira meyeri</name>
    <dbReference type="NCBI Taxonomy" id="29508"/>
    <lineage>
        <taxon>Bacteria</taxon>
        <taxon>Pseudomonadati</taxon>
        <taxon>Spirochaetota</taxon>
        <taxon>Spirochaetia</taxon>
        <taxon>Leptospirales</taxon>
        <taxon>Leptospiraceae</taxon>
        <taxon>Leptospira</taxon>
    </lineage>
</organism>
<evidence type="ECO:0000313" key="2">
    <source>
        <dbReference type="EMBL" id="TDY72319.1"/>
    </source>
</evidence>
<gene>
    <name evidence="2" type="ORF">CLV96_1310</name>
</gene>
<feature type="region of interest" description="Disordered" evidence="1">
    <location>
        <begin position="303"/>
        <end position="345"/>
    </location>
</feature>
<dbReference type="PANTHER" id="PTHR12697:SF5">
    <property type="entry name" value="DEOXYHYPUSINE HYDROXYLASE"/>
    <property type="match status" value="1"/>
</dbReference>
<dbReference type="EMBL" id="SORO01000001">
    <property type="protein sequence ID" value="TDY72319.1"/>
    <property type="molecule type" value="Genomic_DNA"/>
</dbReference>
<dbReference type="InterPro" id="IPR004155">
    <property type="entry name" value="PBS_lyase_HEAT"/>
</dbReference>
<dbReference type="InterPro" id="IPR011989">
    <property type="entry name" value="ARM-like"/>
</dbReference>
<comment type="caution">
    <text evidence="2">The sequence shown here is derived from an EMBL/GenBank/DDBJ whole genome shotgun (WGS) entry which is preliminary data.</text>
</comment>
<dbReference type="Gene3D" id="1.25.10.10">
    <property type="entry name" value="Leucine-rich Repeat Variant"/>
    <property type="match status" value="2"/>
</dbReference>
<dbReference type="InterPro" id="IPR016024">
    <property type="entry name" value="ARM-type_fold"/>
</dbReference>
<reference evidence="2 3" key="1">
    <citation type="submission" date="2019-03" db="EMBL/GenBank/DDBJ databases">
        <title>Genomic Encyclopedia of Archaeal and Bacterial Type Strains, Phase II (KMG-II): from individual species to whole genera.</title>
        <authorList>
            <person name="Goeker M."/>
        </authorList>
    </citation>
    <scope>NUCLEOTIDE SEQUENCE [LARGE SCALE GENOMIC DNA]</scope>
    <source>
        <strain evidence="2 3">DSM 21537</strain>
    </source>
</reference>
<evidence type="ECO:0000256" key="1">
    <source>
        <dbReference type="SAM" id="MobiDB-lite"/>
    </source>
</evidence>
<dbReference type="AlphaFoldDB" id="A0A4R8MSB7"/>
<feature type="compositionally biased region" description="Basic and acidic residues" evidence="1">
    <location>
        <begin position="328"/>
        <end position="345"/>
    </location>
</feature>
<dbReference type="GeneID" id="79826632"/>